<reference evidence="1" key="1">
    <citation type="submission" date="2022-07" db="EMBL/GenBank/DDBJ databases">
        <title>Phylogenomic reconstructions and comparative analyses of Kickxellomycotina fungi.</title>
        <authorList>
            <person name="Reynolds N.K."/>
            <person name="Stajich J.E."/>
            <person name="Barry K."/>
            <person name="Grigoriev I.V."/>
            <person name="Crous P."/>
            <person name="Smith M.E."/>
        </authorList>
    </citation>
    <scope>NUCLEOTIDE SEQUENCE</scope>
    <source>
        <strain evidence="1">Benny 63K</strain>
    </source>
</reference>
<gene>
    <name evidence="1" type="primary">ABCC13_1</name>
    <name evidence="1" type="ORF">LPJ66_001909</name>
</gene>
<organism evidence="1 2">
    <name type="scientific">Kickxella alabastrina</name>
    <dbReference type="NCBI Taxonomy" id="61397"/>
    <lineage>
        <taxon>Eukaryota</taxon>
        <taxon>Fungi</taxon>
        <taxon>Fungi incertae sedis</taxon>
        <taxon>Zoopagomycota</taxon>
        <taxon>Kickxellomycotina</taxon>
        <taxon>Kickxellomycetes</taxon>
        <taxon>Kickxellales</taxon>
        <taxon>Kickxellaceae</taxon>
        <taxon>Kickxella</taxon>
    </lineage>
</organism>
<protein>
    <submittedName>
        <fullName evidence="1">ABC transporter C member 13</fullName>
    </submittedName>
</protein>
<proteinExistence type="predicted"/>
<sequence>MSSTEFVLIDKMVDELVVDINYLIRIPLLMSSISKKVDVFRKYADMEPEAPYIYRSDLEPALKNINLTIRPSEKIGIVGRTGVGKSRLVKSLFRLVHGNDSGLILIDVHDIAAIGVSDLRPRLGIIPQESTMFSGTFAENLDPLMEFTKKDMWLALEKCSMTDIVQPSSKKADGVDDDISCDMLNSDVSNGQIQALRDWEKRWQNSGWLMRFVRLALDKKPQLVVKPGFIKTHPLDKMASDGDIRLSGGQKQLFSLCRMLMRKRKILVLDEATANIDLETDGNMQELIRKEFDECTVLTIAHRLETVMNSDRIIVMERGEIAEIGAPQDLLKKGGLFTDLVRTNDFGQ</sequence>
<keyword evidence="2" id="KW-1185">Reference proteome</keyword>
<accession>A0ACC1IRZ8</accession>
<evidence type="ECO:0000313" key="2">
    <source>
        <dbReference type="Proteomes" id="UP001150581"/>
    </source>
</evidence>
<dbReference type="EMBL" id="JANBPG010000127">
    <property type="protein sequence ID" value="KAJ1899768.1"/>
    <property type="molecule type" value="Genomic_DNA"/>
</dbReference>
<dbReference type="Proteomes" id="UP001150581">
    <property type="component" value="Unassembled WGS sequence"/>
</dbReference>
<name>A0ACC1IRZ8_9FUNG</name>
<comment type="caution">
    <text evidence="1">The sequence shown here is derived from an EMBL/GenBank/DDBJ whole genome shotgun (WGS) entry which is preliminary data.</text>
</comment>
<evidence type="ECO:0000313" key="1">
    <source>
        <dbReference type="EMBL" id="KAJ1899768.1"/>
    </source>
</evidence>